<feature type="domain" description="Alpha-L-glutamate ligase-related protein ATP-grasp" evidence="1">
    <location>
        <begin position="158"/>
        <end position="315"/>
    </location>
</feature>
<dbReference type="Pfam" id="PF14397">
    <property type="entry name" value="ATPgrasp_ST"/>
    <property type="match status" value="1"/>
</dbReference>
<dbReference type="InterPro" id="IPR039523">
    <property type="entry name" value="RimK-rel_E_lig_ATP-grasp"/>
</dbReference>
<dbReference type="Proteomes" id="UP000823915">
    <property type="component" value="Unassembled WGS sequence"/>
</dbReference>
<evidence type="ECO:0000313" key="3">
    <source>
        <dbReference type="Proteomes" id="UP000823915"/>
    </source>
</evidence>
<reference evidence="2" key="1">
    <citation type="journal article" date="2021" name="PeerJ">
        <title>Extensive microbial diversity within the chicken gut microbiome revealed by metagenomics and culture.</title>
        <authorList>
            <person name="Gilroy R."/>
            <person name="Ravi A."/>
            <person name="Getino M."/>
            <person name="Pursley I."/>
            <person name="Horton D.L."/>
            <person name="Alikhan N.F."/>
            <person name="Baker D."/>
            <person name="Gharbi K."/>
            <person name="Hall N."/>
            <person name="Watson M."/>
            <person name="Adriaenssens E.M."/>
            <person name="Foster-Nyarko E."/>
            <person name="Jarju S."/>
            <person name="Secka A."/>
            <person name="Antonio M."/>
            <person name="Oren A."/>
            <person name="Chaudhuri R.R."/>
            <person name="La Ragione R."/>
            <person name="Hildebrand F."/>
            <person name="Pallen M.J."/>
        </authorList>
    </citation>
    <scope>NUCLEOTIDE SEQUENCE</scope>
    <source>
        <strain evidence="2">1282</strain>
    </source>
</reference>
<protein>
    <recommendedName>
        <fullName evidence="1">Alpha-L-glutamate ligase-related protein ATP-grasp domain-containing protein</fullName>
    </recommendedName>
</protein>
<evidence type="ECO:0000259" key="1">
    <source>
        <dbReference type="Pfam" id="PF14397"/>
    </source>
</evidence>
<accession>A0A9D1YCH3</accession>
<dbReference type="AlphaFoldDB" id="A0A9D1YCH3"/>
<dbReference type="EMBL" id="DXDU01000071">
    <property type="protein sequence ID" value="HIY26416.1"/>
    <property type="molecule type" value="Genomic_DNA"/>
</dbReference>
<dbReference type="SUPFAM" id="SSF56059">
    <property type="entry name" value="Glutathione synthetase ATP-binding domain-like"/>
    <property type="match status" value="1"/>
</dbReference>
<dbReference type="Gene3D" id="3.30.470.20">
    <property type="entry name" value="ATP-grasp fold, B domain"/>
    <property type="match status" value="1"/>
</dbReference>
<name>A0A9D1YCH3_9FIRM</name>
<gene>
    <name evidence="2" type="ORF">H9838_04480</name>
</gene>
<organism evidence="2 3">
    <name type="scientific">Candidatus Acutalibacter pullistercoris</name>
    <dbReference type="NCBI Taxonomy" id="2838418"/>
    <lineage>
        <taxon>Bacteria</taxon>
        <taxon>Bacillati</taxon>
        <taxon>Bacillota</taxon>
        <taxon>Clostridia</taxon>
        <taxon>Eubacteriales</taxon>
        <taxon>Acutalibacteraceae</taxon>
        <taxon>Acutalibacter</taxon>
    </lineage>
</organism>
<sequence length="335" mass="37930">MNLKFLVQCLVRMDYAGLFQTVSKVHKACGKNRLAVMADVVKCGLRYGAGYNDYLLCQFYNLTEEQRATYITRQVNNKLVALLNDREYYHLFDNKKDFYSTFSDCLGRDWLDFTKASEEDFTRFLQGREEIMVKPDAESGGKGVEKLRVGDYPSPQALYRKLKGDNIGVVEDVIVQNQEMARLNPSCLNTLRIVTILNGQGPHIVYAFVRIGNSDRPVDNLHSGGMFAPIDLDTGKISAPGYDKNQRTFETHPLTGVKLVGFQIPYWEESKALCLKAATRVPQMRYIGWDVGLTDQGPLFVEGNNLPGYDILQMPPHTPDKIGMLPTFRKYVDGI</sequence>
<proteinExistence type="predicted"/>
<reference evidence="2" key="2">
    <citation type="submission" date="2021-04" db="EMBL/GenBank/DDBJ databases">
        <authorList>
            <person name="Gilroy R."/>
        </authorList>
    </citation>
    <scope>NUCLEOTIDE SEQUENCE</scope>
    <source>
        <strain evidence="2">1282</strain>
    </source>
</reference>
<evidence type="ECO:0000313" key="2">
    <source>
        <dbReference type="EMBL" id="HIY26416.1"/>
    </source>
</evidence>
<comment type="caution">
    <text evidence="2">The sequence shown here is derived from an EMBL/GenBank/DDBJ whole genome shotgun (WGS) entry which is preliminary data.</text>
</comment>